<dbReference type="eggNOG" id="ENOG5032GVN">
    <property type="taxonomic scope" value="Bacteria"/>
</dbReference>
<reference evidence="2" key="1">
    <citation type="submission" date="2007-10" db="EMBL/GenBank/DDBJ databases">
        <title>Complete sequence of Salinispora arenicola CNS-205.</title>
        <authorList>
            <consortium name="US DOE Joint Genome Institute"/>
            <person name="Copeland A."/>
            <person name="Lucas S."/>
            <person name="Lapidus A."/>
            <person name="Barry K."/>
            <person name="Glavina del Rio T."/>
            <person name="Dalin E."/>
            <person name="Tice H."/>
            <person name="Pitluck S."/>
            <person name="Foster B."/>
            <person name="Schmutz J."/>
            <person name="Larimer F."/>
            <person name="Land M."/>
            <person name="Hauser L."/>
            <person name="Kyrpides N."/>
            <person name="Ivanova N."/>
            <person name="Jensen P.R."/>
            <person name="Moore B.S."/>
            <person name="Penn K."/>
            <person name="Jenkins C."/>
            <person name="Udwary D."/>
            <person name="Xiang L."/>
            <person name="Gontang E."/>
            <person name="Richardson P."/>
        </authorList>
    </citation>
    <scope>NUCLEOTIDE SEQUENCE [LARGE SCALE GENOMIC DNA]</scope>
    <source>
        <strain evidence="2">CNS-205</strain>
    </source>
</reference>
<dbReference type="EMBL" id="CP000850">
    <property type="protein sequence ID" value="ABV98330.1"/>
    <property type="molecule type" value="Genomic_DNA"/>
</dbReference>
<dbReference type="HOGENOM" id="CLU_1720263_0_0_11"/>
<keyword evidence="1" id="KW-0472">Membrane</keyword>
<gene>
    <name evidence="2" type="ordered locus">Sare_2487</name>
</gene>
<organism evidence="2">
    <name type="scientific">Salinispora arenicola (strain CNS-205)</name>
    <dbReference type="NCBI Taxonomy" id="391037"/>
    <lineage>
        <taxon>Bacteria</taxon>
        <taxon>Bacillati</taxon>
        <taxon>Actinomycetota</taxon>
        <taxon>Actinomycetes</taxon>
        <taxon>Micromonosporales</taxon>
        <taxon>Micromonosporaceae</taxon>
        <taxon>Salinispora</taxon>
    </lineage>
</organism>
<dbReference type="AlphaFoldDB" id="A8M368"/>
<evidence type="ECO:0000313" key="2">
    <source>
        <dbReference type="EMBL" id="ABV98330.1"/>
    </source>
</evidence>
<proteinExistence type="predicted"/>
<evidence type="ECO:0000256" key="1">
    <source>
        <dbReference type="SAM" id="Phobius"/>
    </source>
</evidence>
<protein>
    <recommendedName>
        <fullName evidence="3">DUF4878 domain-containing protein</fullName>
    </recommendedName>
</protein>
<keyword evidence="1" id="KW-1133">Transmembrane helix</keyword>
<evidence type="ECO:0008006" key="3">
    <source>
        <dbReference type="Google" id="ProtNLM"/>
    </source>
</evidence>
<keyword evidence="1" id="KW-0812">Transmembrane</keyword>
<feature type="transmembrane region" description="Helical" evidence="1">
    <location>
        <begin position="43"/>
        <end position="65"/>
    </location>
</feature>
<name>A8M368_SALAI</name>
<accession>A8M368</accession>
<dbReference type="KEGG" id="saq:Sare_2487"/>
<sequence length="176" mass="18851">MWLLPLFVAVFQTSARGAVSSVGGVEAEPPWIRPSQPRRPVRAGLAIVGAAVLLCCVGVAGLAAWNVQAVTRAAGPVRLTADGFLRQLTTGDTTGAYERLCADSRSRWSRLGFSSWVSTPPTVRDYEIVDVSVATRGGRPRGTVTVRLTREGGNVEERELSVIPEDGGWRVCGDPY</sequence>